<dbReference type="PANTHER" id="PTHR30349:SF94">
    <property type="entry name" value="INTEGRASE_RECOMBINASE HI_1414-RELATED"/>
    <property type="match status" value="1"/>
</dbReference>
<dbReference type="EMBL" id="PYMM01000018">
    <property type="protein sequence ID" value="PSU15068.1"/>
    <property type="molecule type" value="Genomic_DNA"/>
</dbReference>
<name>A0ABD6WZN7_PHODM</name>
<protein>
    <submittedName>
        <fullName evidence="4">Site-specific integrase</fullName>
    </submittedName>
</protein>
<dbReference type="SUPFAM" id="SSF56349">
    <property type="entry name" value="DNA breaking-rejoining enzymes"/>
    <property type="match status" value="1"/>
</dbReference>
<keyword evidence="1" id="KW-0229">DNA integration</keyword>
<dbReference type="Gene3D" id="1.10.443.10">
    <property type="entry name" value="Intergrase catalytic core"/>
    <property type="match status" value="1"/>
</dbReference>
<dbReference type="PANTHER" id="PTHR30349">
    <property type="entry name" value="PHAGE INTEGRASE-RELATED"/>
    <property type="match status" value="1"/>
</dbReference>
<dbReference type="InterPro" id="IPR013762">
    <property type="entry name" value="Integrase-like_cat_sf"/>
</dbReference>
<reference evidence="4 5" key="1">
    <citation type="submission" date="2018-03" db="EMBL/GenBank/DDBJ databases">
        <title>Whole genome sequencing of Histamine producing bacteria.</title>
        <authorList>
            <person name="Butler K."/>
        </authorList>
    </citation>
    <scope>NUCLEOTIDE SEQUENCE [LARGE SCALE GENOMIC DNA]</scope>
    <source>
        <strain evidence="4 5">BT-6</strain>
    </source>
</reference>
<proteinExistence type="predicted"/>
<dbReference type="AlphaFoldDB" id="A0ABD6WZN7"/>
<dbReference type="InterPro" id="IPR050090">
    <property type="entry name" value="Tyrosine_recombinase_XerCD"/>
</dbReference>
<evidence type="ECO:0000313" key="5">
    <source>
        <dbReference type="Proteomes" id="UP000241404"/>
    </source>
</evidence>
<gene>
    <name evidence="4" type="ORF">CTM90_18195</name>
</gene>
<dbReference type="CDD" id="cd00796">
    <property type="entry name" value="INT_Rci_Hp1_C"/>
    <property type="match status" value="1"/>
</dbReference>
<accession>A0ABD6WZN7</accession>
<sequence>MATYIEPIRGKKGITYKVRYRLNRKNKCKSFKNIEQAKRYEKQLSSLTNNIERATIPTIGETIIKLLADSKTKDAIKGAASNLRMLLKYDIARIPTDALRGSDLVEHCEIRKQDLSRPSPATLYHDITNIISSMKLANTLFNLNVDINSLTEGKATLYKLKWISGSTARNRRPSSNELDQIFELAKVKQEKPKNKLPILDVIMLALETAMRRSEVVKVTWDDYSAEKQSLTIRDRKDPKNPIDQDIWLSHEAIAIIERQPRSNINEPIFPFSAGTITSNWCALCKQLAISNLHFHDLRAEAACRYYQQGWNIVQIAKQTGHKNLNTLNDFYLRLGLTERQLLKAA</sequence>
<dbReference type="Pfam" id="PF00589">
    <property type="entry name" value="Phage_integrase"/>
    <property type="match status" value="1"/>
</dbReference>
<dbReference type="InterPro" id="IPR011010">
    <property type="entry name" value="DNA_brk_join_enz"/>
</dbReference>
<evidence type="ECO:0000313" key="4">
    <source>
        <dbReference type="EMBL" id="PSU15068.1"/>
    </source>
</evidence>
<comment type="caution">
    <text evidence="4">The sequence shown here is derived from an EMBL/GenBank/DDBJ whole genome shotgun (WGS) entry which is preliminary data.</text>
</comment>
<feature type="domain" description="Tyr recombinase" evidence="3">
    <location>
        <begin position="171"/>
        <end position="345"/>
    </location>
</feature>
<dbReference type="RefSeq" id="WP_065172555.1">
    <property type="nucleotide sequence ID" value="NZ_LZFH01000068.1"/>
</dbReference>
<dbReference type="PROSITE" id="PS51898">
    <property type="entry name" value="TYR_RECOMBINASE"/>
    <property type="match status" value="1"/>
</dbReference>
<keyword evidence="2" id="KW-0233">DNA recombination</keyword>
<evidence type="ECO:0000256" key="2">
    <source>
        <dbReference type="ARBA" id="ARBA00023172"/>
    </source>
</evidence>
<dbReference type="GO" id="GO:0006310">
    <property type="term" value="P:DNA recombination"/>
    <property type="evidence" value="ECO:0007669"/>
    <property type="project" value="UniProtKB-KW"/>
</dbReference>
<evidence type="ECO:0000256" key="1">
    <source>
        <dbReference type="ARBA" id="ARBA00022908"/>
    </source>
</evidence>
<dbReference type="GO" id="GO:0015074">
    <property type="term" value="P:DNA integration"/>
    <property type="evidence" value="ECO:0007669"/>
    <property type="project" value="UniProtKB-KW"/>
</dbReference>
<dbReference type="Proteomes" id="UP000241404">
    <property type="component" value="Unassembled WGS sequence"/>
</dbReference>
<evidence type="ECO:0000259" key="3">
    <source>
        <dbReference type="PROSITE" id="PS51898"/>
    </source>
</evidence>
<dbReference type="InterPro" id="IPR002104">
    <property type="entry name" value="Integrase_catalytic"/>
</dbReference>
<organism evidence="4 5">
    <name type="scientific">Photobacterium damselae</name>
    <dbReference type="NCBI Taxonomy" id="38293"/>
    <lineage>
        <taxon>Bacteria</taxon>
        <taxon>Pseudomonadati</taxon>
        <taxon>Pseudomonadota</taxon>
        <taxon>Gammaproteobacteria</taxon>
        <taxon>Vibrionales</taxon>
        <taxon>Vibrionaceae</taxon>
        <taxon>Photobacterium</taxon>
    </lineage>
</organism>